<dbReference type="Proteomes" id="UP000187203">
    <property type="component" value="Unassembled WGS sequence"/>
</dbReference>
<accession>A0A1R3J411</accession>
<gene>
    <name evidence="1" type="ORF">COLO4_19687</name>
</gene>
<name>A0A1R3J411_9ROSI</name>
<reference evidence="2" key="1">
    <citation type="submission" date="2013-09" db="EMBL/GenBank/DDBJ databases">
        <title>Corchorus olitorius genome sequencing.</title>
        <authorList>
            <person name="Alam M."/>
            <person name="Haque M.S."/>
            <person name="Islam M.S."/>
            <person name="Emdad E.M."/>
            <person name="Islam M.M."/>
            <person name="Ahmed B."/>
            <person name="Halim A."/>
            <person name="Hossen Q.M.M."/>
            <person name="Hossain M.Z."/>
            <person name="Ahmed R."/>
            <person name="Khan M.M."/>
            <person name="Islam R."/>
            <person name="Rashid M.M."/>
            <person name="Khan S.A."/>
            <person name="Rahman M.S."/>
            <person name="Alam M."/>
            <person name="Yahiya A.S."/>
            <person name="Khan M.S."/>
            <person name="Azam M.S."/>
            <person name="Haque T."/>
            <person name="Lashkar M.Z.H."/>
            <person name="Akhand A.I."/>
            <person name="Morshed G."/>
            <person name="Roy S."/>
            <person name="Uddin K.S."/>
            <person name="Rabeya T."/>
            <person name="Hossain A.S."/>
            <person name="Chowdhury A."/>
            <person name="Snigdha A.R."/>
            <person name="Mortoza M.S."/>
            <person name="Matin S.A."/>
            <person name="Hoque S.M.E."/>
            <person name="Islam M.K."/>
            <person name="Roy D.K."/>
            <person name="Haider R."/>
            <person name="Moosa M.M."/>
            <person name="Elias S.M."/>
            <person name="Hasan A.M."/>
            <person name="Jahan S."/>
            <person name="Shafiuddin M."/>
            <person name="Mahmood N."/>
            <person name="Shommy N.S."/>
        </authorList>
    </citation>
    <scope>NUCLEOTIDE SEQUENCE [LARGE SCALE GENOMIC DNA]</scope>
    <source>
        <strain evidence="2">cv. O-4</strain>
    </source>
</reference>
<evidence type="ECO:0000313" key="2">
    <source>
        <dbReference type="Proteomes" id="UP000187203"/>
    </source>
</evidence>
<dbReference type="EMBL" id="AWUE01016729">
    <property type="protein sequence ID" value="OMO89572.1"/>
    <property type="molecule type" value="Genomic_DNA"/>
</dbReference>
<keyword evidence="2" id="KW-1185">Reference proteome</keyword>
<organism evidence="1 2">
    <name type="scientific">Corchorus olitorius</name>
    <dbReference type="NCBI Taxonomy" id="93759"/>
    <lineage>
        <taxon>Eukaryota</taxon>
        <taxon>Viridiplantae</taxon>
        <taxon>Streptophyta</taxon>
        <taxon>Embryophyta</taxon>
        <taxon>Tracheophyta</taxon>
        <taxon>Spermatophyta</taxon>
        <taxon>Magnoliopsida</taxon>
        <taxon>eudicotyledons</taxon>
        <taxon>Gunneridae</taxon>
        <taxon>Pentapetalae</taxon>
        <taxon>rosids</taxon>
        <taxon>malvids</taxon>
        <taxon>Malvales</taxon>
        <taxon>Malvaceae</taxon>
        <taxon>Grewioideae</taxon>
        <taxon>Apeibeae</taxon>
        <taxon>Corchorus</taxon>
    </lineage>
</organism>
<dbReference type="AlphaFoldDB" id="A0A1R3J411"/>
<sequence length="45" mass="5019">MQRGLEQRGVRFKGRASTRPLGVGFVSPGNSHLRLKLRGMYFISG</sequence>
<protein>
    <submittedName>
        <fullName evidence="1">Uncharacterized protein</fullName>
    </submittedName>
</protein>
<comment type="caution">
    <text evidence="1">The sequence shown here is derived from an EMBL/GenBank/DDBJ whole genome shotgun (WGS) entry which is preliminary data.</text>
</comment>
<proteinExistence type="predicted"/>
<evidence type="ECO:0000313" key="1">
    <source>
        <dbReference type="EMBL" id="OMO89572.1"/>
    </source>
</evidence>